<evidence type="ECO:0000256" key="1">
    <source>
        <dbReference type="ARBA" id="ARBA00001954"/>
    </source>
</evidence>
<evidence type="ECO:0000256" key="7">
    <source>
        <dbReference type="ARBA" id="ARBA00035045"/>
    </source>
</evidence>
<gene>
    <name evidence="8" type="ORF">P174DRAFT_462387</name>
</gene>
<accession>A0A2I1C2M7</accession>
<evidence type="ECO:0000256" key="3">
    <source>
        <dbReference type="ARBA" id="ARBA00023002"/>
    </source>
</evidence>
<keyword evidence="9" id="KW-1185">Reference proteome</keyword>
<dbReference type="EMBL" id="MSZS01000006">
    <property type="protein sequence ID" value="PKX91841.1"/>
    <property type="molecule type" value="Genomic_DNA"/>
</dbReference>
<keyword evidence="3" id="KW-0560">Oxidoreductase</keyword>
<dbReference type="RefSeq" id="XP_024680436.1">
    <property type="nucleotide sequence ID" value="XM_024830122.1"/>
</dbReference>
<keyword evidence="4" id="KW-0408">Iron</keyword>
<evidence type="ECO:0000256" key="5">
    <source>
        <dbReference type="ARBA" id="ARBA00035013"/>
    </source>
</evidence>
<evidence type="ECO:0000256" key="4">
    <source>
        <dbReference type="ARBA" id="ARBA00023004"/>
    </source>
</evidence>
<name>A0A2I1C2M7_ASPN1</name>
<proteinExistence type="inferred from homology"/>
<evidence type="ECO:0000256" key="6">
    <source>
        <dbReference type="ARBA" id="ARBA00035023"/>
    </source>
</evidence>
<evidence type="ECO:0000313" key="9">
    <source>
        <dbReference type="Proteomes" id="UP000234474"/>
    </source>
</evidence>
<dbReference type="SMART" id="SM01150">
    <property type="entry name" value="DUF1338"/>
    <property type="match status" value="1"/>
</dbReference>
<sequence length="435" mass="49748">MGLSGDGLVLVYISLRLRGVIGWYKTVLVLTIKMTLDQDSLRARFRHAPLGDILPARNRVERHGAVRLGTARELSTSRRIPVRYYDLSVAARHPFRVFTAVLRMELLSERTRLLAERALAQREISPTPGYWSYSKRDEFIAEGLETFRWHSRATVTLEDCHINHLTPRTIDIDLVQRMMRERGMPAKERIDGPPAPFKALEETVYCTFAVPGGGEYVRGSYTARFGEGEQRGWRRLYDQILAWVNREAMEQMILKRCFEEFPDDLAQLQAQKLAFFCYRVTAHAWKAYYYGVEFVSLAQVVEGQFARLRAPHSKQLIMEADTDPDGFQRMLGAPVLDEFCLYEQIQQESWIDCQPVICVCTSQTDAQMLYGNVSGTMMTSRGDQVVPVPCQSNVSCIRSPDALVQGAYREKRGVGRYFATQFFMRIPALPSLSDL</sequence>
<dbReference type="InterPro" id="IPR009770">
    <property type="entry name" value="HGLS"/>
</dbReference>
<dbReference type="EC" id="1.13.11.93" evidence="6"/>
<dbReference type="Pfam" id="PF07063">
    <property type="entry name" value="HGLS"/>
    <property type="match status" value="1"/>
</dbReference>
<dbReference type="OrthoDB" id="8300246at2759"/>
<organism evidence="8 9">
    <name type="scientific">Aspergillus novofumigatus (strain IBT 16806)</name>
    <dbReference type="NCBI Taxonomy" id="1392255"/>
    <lineage>
        <taxon>Eukaryota</taxon>
        <taxon>Fungi</taxon>
        <taxon>Dikarya</taxon>
        <taxon>Ascomycota</taxon>
        <taxon>Pezizomycotina</taxon>
        <taxon>Eurotiomycetes</taxon>
        <taxon>Eurotiomycetidae</taxon>
        <taxon>Eurotiales</taxon>
        <taxon>Aspergillaceae</taxon>
        <taxon>Aspergillus</taxon>
        <taxon>Aspergillus subgen. Fumigati</taxon>
    </lineage>
</organism>
<dbReference type="GeneID" id="36537448"/>
<dbReference type="VEuPathDB" id="FungiDB:P174DRAFT_462387"/>
<dbReference type="Proteomes" id="UP000234474">
    <property type="component" value="Unassembled WGS sequence"/>
</dbReference>
<dbReference type="PANTHER" id="PTHR39479:SF2">
    <property type="entry name" value="2-OXOADIPATE DIOXYGENASE_DECARBOXYLASE"/>
    <property type="match status" value="1"/>
</dbReference>
<dbReference type="PANTHER" id="PTHR39479">
    <property type="match status" value="1"/>
</dbReference>
<dbReference type="GO" id="GO:0051213">
    <property type="term" value="F:dioxygenase activity"/>
    <property type="evidence" value="ECO:0007669"/>
    <property type="project" value="UniProtKB-KW"/>
</dbReference>
<protein>
    <recommendedName>
        <fullName evidence="6">2-oxoadipate dioxygenase/decarboxylase</fullName>
        <ecNumber evidence="6">1.13.11.93</ecNumber>
    </recommendedName>
    <alternativeName>
        <fullName evidence="7">2-hydroxyglutarate synthase</fullName>
    </alternativeName>
</protein>
<dbReference type="AlphaFoldDB" id="A0A2I1C2M7"/>
<comment type="similarity">
    <text evidence="5">Belongs to the 2-oxoadipate dioxygenase/decarboxylase family.</text>
</comment>
<comment type="cofactor">
    <cofactor evidence="1">
        <name>Fe(2+)</name>
        <dbReference type="ChEBI" id="CHEBI:29033"/>
    </cofactor>
</comment>
<evidence type="ECO:0000256" key="2">
    <source>
        <dbReference type="ARBA" id="ARBA00022964"/>
    </source>
</evidence>
<dbReference type="Gene3D" id="3.10.180.80">
    <property type="entry name" value="Uncharacterised protein PF07063, DUF1338"/>
    <property type="match status" value="1"/>
</dbReference>
<comment type="caution">
    <text evidence="8">The sequence shown here is derived from an EMBL/GenBank/DDBJ whole genome shotgun (WGS) entry which is preliminary data.</text>
</comment>
<keyword evidence="2" id="KW-0223">Dioxygenase</keyword>
<dbReference type="STRING" id="1392255.A0A2I1C2M7"/>
<reference evidence="9" key="1">
    <citation type="journal article" date="2018" name="Proc. Natl. Acad. Sci. U.S.A.">
        <title>Linking secondary metabolites to gene clusters through genome sequencing of six diverse Aspergillus species.</title>
        <authorList>
            <person name="Kaerboelling I."/>
            <person name="Vesth T.C."/>
            <person name="Frisvad J.C."/>
            <person name="Nybo J.L."/>
            <person name="Theobald S."/>
            <person name="Kuo A."/>
            <person name="Bowyer P."/>
            <person name="Matsuda Y."/>
            <person name="Mondo S."/>
            <person name="Lyhne E.K."/>
            <person name="Kogle M.E."/>
            <person name="Clum A."/>
            <person name="Lipzen A."/>
            <person name="Salamov A."/>
            <person name="Ngan C.Y."/>
            <person name="Daum C."/>
            <person name="Chiniquy J."/>
            <person name="Barry K."/>
            <person name="LaButti K."/>
            <person name="Haridas S."/>
            <person name="Simmons B.A."/>
            <person name="Magnuson J.K."/>
            <person name="Mortensen U.H."/>
            <person name="Larsen T.O."/>
            <person name="Grigoriev I.V."/>
            <person name="Baker S.E."/>
            <person name="Andersen M.R."/>
        </authorList>
    </citation>
    <scope>NUCLEOTIDE SEQUENCE [LARGE SCALE GENOMIC DNA]</scope>
    <source>
        <strain evidence="9">IBT 16806</strain>
    </source>
</reference>
<evidence type="ECO:0000313" key="8">
    <source>
        <dbReference type="EMBL" id="PKX91841.1"/>
    </source>
</evidence>